<evidence type="ECO:0000313" key="2">
    <source>
        <dbReference type="EMBL" id="JAH52946.1"/>
    </source>
</evidence>
<reference evidence="2" key="2">
    <citation type="journal article" date="2015" name="Fish Shellfish Immunol.">
        <title>Early steps in the European eel (Anguilla anguilla)-Vibrio vulnificus interaction in the gills: Role of the RtxA13 toxin.</title>
        <authorList>
            <person name="Callol A."/>
            <person name="Pajuelo D."/>
            <person name="Ebbesson L."/>
            <person name="Teles M."/>
            <person name="MacKenzie S."/>
            <person name="Amaro C."/>
        </authorList>
    </citation>
    <scope>NUCLEOTIDE SEQUENCE</scope>
</reference>
<name>A0A0E9TH79_ANGAN</name>
<sequence>MNRLAYQNMNGDCWLVLLVDTVGISVCLSNQLFTHLYTGKLVLLQK</sequence>
<protein>
    <submittedName>
        <fullName evidence="2">Uncharacterized protein</fullName>
    </submittedName>
</protein>
<keyword evidence="1" id="KW-0472">Membrane</keyword>
<dbReference type="AlphaFoldDB" id="A0A0E9TH79"/>
<accession>A0A0E9TH79</accession>
<proteinExistence type="predicted"/>
<feature type="transmembrane region" description="Helical" evidence="1">
    <location>
        <begin position="12"/>
        <end position="33"/>
    </location>
</feature>
<keyword evidence="1" id="KW-1133">Transmembrane helix</keyword>
<organism evidence="2">
    <name type="scientific">Anguilla anguilla</name>
    <name type="common">European freshwater eel</name>
    <name type="synonym">Muraena anguilla</name>
    <dbReference type="NCBI Taxonomy" id="7936"/>
    <lineage>
        <taxon>Eukaryota</taxon>
        <taxon>Metazoa</taxon>
        <taxon>Chordata</taxon>
        <taxon>Craniata</taxon>
        <taxon>Vertebrata</taxon>
        <taxon>Euteleostomi</taxon>
        <taxon>Actinopterygii</taxon>
        <taxon>Neopterygii</taxon>
        <taxon>Teleostei</taxon>
        <taxon>Anguilliformes</taxon>
        <taxon>Anguillidae</taxon>
        <taxon>Anguilla</taxon>
    </lineage>
</organism>
<dbReference type="EMBL" id="GBXM01055631">
    <property type="protein sequence ID" value="JAH52946.1"/>
    <property type="molecule type" value="Transcribed_RNA"/>
</dbReference>
<reference evidence="2" key="1">
    <citation type="submission" date="2014-11" db="EMBL/GenBank/DDBJ databases">
        <authorList>
            <person name="Amaro Gonzalez C."/>
        </authorList>
    </citation>
    <scope>NUCLEOTIDE SEQUENCE</scope>
</reference>
<keyword evidence="1" id="KW-0812">Transmembrane</keyword>
<evidence type="ECO:0000256" key="1">
    <source>
        <dbReference type="SAM" id="Phobius"/>
    </source>
</evidence>